<dbReference type="SUPFAM" id="SSF75011">
    <property type="entry name" value="3-carboxy-cis,cis-mucoante lactonizing enzyme"/>
    <property type="match status" value="1"/>
</dbReference>
<reference evidence="1" key="1">
    <citation type="journal article" date="2014" name="Front. Microbiol.">
        <title>High frequency of phylogenetically diverse reductive dehalogenase-homologous genes in deep subseafloor sedimentary metagenomes.</title>
        <authorList>
            <person name="Kawai M."/>
            <person name="Futagami T."/>
            <person name="Toyoda A."/>
            <person name="Takaki Y."/>
            <person name="Nishi S."/>
            <person name="Hori S."/>
            <person name="Arai W."/>
            <person name="Tsubouchi T."/>
            <person name="Morono Y."/>
            <person name="Uchiyama I."/>
            <person name="Ito T."/>
            <person name="Fujiyama A."/>
            <person name="Inagaki F."/>
            <person name="Takami H."/>
        </authorList>
    </citation>
    <scope>NUCLEOTIDE SEQUENCE</scope>
    <source>
        <strain evidence="1">Expedition CK06-06</strain>
    </source>
</reference>
<gene>
    <name evidence="1" type="ORF">S03H2_68212</name>
</gene>
<evidence type="ECO:0000313" key="1">
    <source>
        <dbReference type="EMBL" id="GAH81548.1"/>
    </source>
</evidence>
<dbReference type="InterPro" id="IPR015943">
    <property type="entry name" value="WD40/YVTN_repeat-like_dom_sf"/>
</dbReference>
<feature type="non-terminal residue" evidence="1">
    <location>
        <position position="139"/>
    </location>
</feature>
<evidence type="ECO:0008006" key="2">
    <source>
        <dbReference type="Google" id="ProtNLM"/>
    </source>
</evidence>
<protein>
    <recommendedName>
        <fullName evidence="2">6-phosphogluconolactonase</fullName>
    </recommendedName>
</protein>
<accession>X1KHK9</accession>
<proteinExistence type="predicted"/>
<organism evidence="1">
    <name type="scientific">marine sediment metagenome</name>
    <dbReference type="NCBI Taxonomy" id="412755"/>
    <lineage>
        <taxon>unclassified sequences</taxon>
        <taxon>metagenomes</taxon>
        <taxon>ecological metagenomes</taxon>
    </lineage>
</organism>
<dbReference type="Gene3D" id="2.130.10.10">
    <property type="entry name" value="YVTN repeat-like/Quinoprotein amine dehydrogenase"/>
    <property type="match status" value="1"/>
</dbReference>
<name>X1KHK9_9ZZZZ</name>
<dbReference type="EMBL" id="BARU01044809">
    <property type="protein sequence ID" value="GAH81548.1"/>
    <property type="molecule type" value="Genomic_DNA"/>
</dbReference>
<sequence length="139" mass="14835">MNVTDKSNIVGLATYNDEAGDYSVFSIKAIAISVDGNYLYTSSAGGHVVSMMNVTNKSEIVPLATHWDDSGSYSVQGIESLAISNDGNYLYTSSYSDDYVSIMNVTDKNSIVPLATYFDDEGAFSVEGVRAIAISVDGN</sequence>
<comment type="caution">
    <text evidence="1">The sequence shown here is derived from an EMBL/GenBank/DDBJ whole genome shotgun (WGS) entry which is preliminary data.</text>
</comment>
<dbReference type="AlphaFoldDB" id="X1KHK9"/>